<protein>
    <submittedName>
        <fullName evidence="2">Uncharacterized protein</fullName>
    </submittedName>
</protein>
<keyword evidence="1" id="KW-0472">Membrane</keyword>
<gene>
    <name evidence="2" type="ORF">F8377_01265</name>
</gene>
<keyword evidence="3" id="KW-1185">Reference proteome</keyword>
<feature type="transmembrane region" description="Helical" evidence="1">
    <location>
        <begin position="91"/>
        <end position="117"/>
    </location>
</feature>
<feature type="transmembrane region" description="Helical" evidence="1">
    <location>
        <begin position="20"/>
        <end position="41"/>
    </location>
</feature>
<proteinExistence type="predicted"/>
<evidence type="ECO:0000313" key="3">
    <source>
        <dbReference type="Proteomes" id="UP000436181"/>
    </source>
</evidence>
<reference evidence="2 3" key="1">
    <citation type="submission" date="2019-10" db="EMBL/GenBank/DDBJ databases">
        <title>Corynebacterium sp novel species isolated from the respiratory tract of Marmot.</title>
        <authorList>
            <person name="Zhang G."/>
        </authorList>
    </citation>
    <scope>NUCLEOTIDE SEQUENCE [LARGE SCALE GENOMIC DNA]</scope>
    <source>
        <strain evidence="2 3">336</strain>
    </source>
</reference>
<organism evidence="2 3">
    <name type="scientific">Corynebacterium zhongnanshanii</name>
    <dbReference type="NCBI Taxonomy" id="2768834"/>
    <lineage>
        <taxon>Bacteria</taxon>
        <taxon>Bacillati</taxon>
        <taxon>Actinomycetota</taxon>
        <taxon>Actinomycetes</taxon>
        <taxon>Mycobacteriales</taxon>
        <taxon>Corynebacteriaceae</taxon>
        <taxon>Corynebacterium</taxon>
    </lineage>
</organism>
<name>A0ABQ6VGA1_9CORY</name>
<feature type="transmembrane region" description="Helical" evidence="1">
    <location>
        <begin position="129"/>
        <end position="150"/>
    </location>
</feature>
<accession>A0ABQ6VGA1</accession>
<evidence type="ECO:0000256" key="1">
    <source>
        <dbReference type="SAM" id="Phobius"/>
    </source>
</evidence>
<keyword evidence="1" id="KW-1133">Transmembrane helix</keyword>
<evidence type="ECO:0000313" key="2">
    <source>
        <dbReference type="EMBL" id="KAB3522828.1"/>
    </source>
</evidence>
<sequence>MRQYITLYAVGHRGGRAFGLLVLAIVISIITGSTSIPLPWLSEESLDLSVNHLLAVALLAAHTTLLTGELSHREESGARSWWWADSLGQMALLSAPVILALTGSAGLLQNTLLYLVLFFSISLPLGPEIAYPAVIVLIVIQTMAVALVSNHERIPLFWAPDSRIVGVLFLLALVTFAMARRKIKVGR</sequence>
<dbReference type="EMBL" id="WBZJ01000001">
    <property type="protein sequence ID" value="KAB3522828.1"/>
    <property type="molecule type" value="Genomic_DNA"/>
</dbReference>
<dbReference type="RefSeq" id="WP_151843709.1">
    <property type="nucleotide sequence ID" value="NZ_WBZJ01000001.1"/>
</dbReference>
<keyword evidence="1" id="KW-0812">Transmembrane</keyword>
<comment type="caution">
    <text evidence="2">The sequence shown here is derived from an EMBL/GenBank/DDBJ whole genome shotgun (WGS) entry which is preliminary data.</text>
</comment>
<dbReference type="Proteomes" id="UP000436181">
    <property type="component" value="Unassembled WGS sequence"/>
</dbReference>
<feature type="transmembrane region" description="Helical" evidence="1">
    <location>
        <begin position="162"/>
        <end position="179"/>
    </location>
</feature>